<reference evidence="2" key="1">
    <citation type="submission" date="2023-07" db="EMBL/GenBank/DDBJ databases">
        <title>Black Yeasts Isolated from many extreme environments.</title>
        <authorList>
            <person name="Coleine C."/>
            <person name="Stajich J.E."/>
            <person name="Selbmann L."/>
        </authorList>
    </citation>
    <scope>NUCLEOTIDE SEQUENCE</scope>
    <source>
        <strain evidence="2">CCFEE 5485</strain>
    </source>
</reference>
<evidence type="ECO:0000313" key="2">
    <source>
        <dbReference type="EMBL" id="KAK3672614.1"/>
    </source>
</evidence>
<proteinExistence type="predicted"/>
<protein>
    <submittedName>
        <fullName evidence="2">Uncharacterized protein</fullName>
    </submittedName>
</protein>
<gene>
    <name evidence="2" type="ORF">LTR78_007426</name>
</gene>
<evidence type="ECO:0000313" key="3">
    <source>
        <dbReference type="Proteomes" id="UP001274830"/>
    </source>
</evidence>
<evidence type="ECO:0000256" key="1">
    <source>
        <dbReference type="SAM" id="MobiDB-lite"/>
    </source>
</evidence>
<organism evidence="2 3">
    <name type="scientific">Recurvomyces mirabilis</name>
    <dbReference type="NCBI Taxonomy" id="574656"/>
    <lineage>
        <taxon>Eukaryota</taxon>
        <taxon>Fungi</taxon>
        <taxon>Dikarya</taxon>
        <taxon>Ascomycota</taxon>
        <taxon>Pezizomycotina</taxon>
        <taxon>Dothideomycetes</taxon>
        <taxon>Dothideomycetidae</taxon>
        <taxon>Mycosphaerellales</taxon>
        <taxon>Teratosphaeriaceae</taxon>
        <taxon>Recurvomyces</taxon>
    </lineage>
</organism>
<comment type="caution">
    <text evidence="2">The sequence shown here is derived from an EMBL/GenBank/DDBJ whole genome shotgun (WGS) entry which is preliminary data.</text>
</comment>
<dbReference type="EMBL" id="JAUTXT010000031">
    <property type="protein sequence ID" value="KAK3672614.1"/>
    <property type="molecule type" value="Genomic_DNA"/>
</dbReference>
<feature type="region of interest" description="Disordered" evidence="1">
    <location>
        <begin position="97"/>
        <end position="159"/>
    </location>
</feature>
<sequence>MADRNSKELEIKTRTRVADVQQATGFNDLGWRTFNRLTRMQAEAIAAQEGSPSWTIVAYHEKIRLLLELNEKLEQEGLPQVNEKVYSRRMAQALAPMIRQSKQGKRKRLGLPEGQASTDVTEAESLPGAGCTRLPPIRDHPDLAQHLHTNNDQDLSEDA</sequence>
<dbReference type="Proteomes" id="UP001274830">
    <property type="component" value="Unassembled WGS sequence"/>
</dbReference>
<accession>A0AAE0TRR0</accession>
<dbReference type="AlphaFoldDB" id="A0AAE0TRR0"/>
<feature type="compositionally biased region" description="Basic and acidic residues" evidence="1">
    <location>
        <begin position="136"/>
        <end position="151"/>
    </location>
</feature>
<keyword evidence="3" id="KW-1185">Reference proteome</keyword>
<name>A0AAE0TRR0_9PEZI</name>